<dbReference type="STRING" id="231916.A0A409W6N8"/>
<dbReference type="Gene3D" id="1.10.220.100">
    <property type="entry name" value="conserved c-terminal region of ge- 1"/>
    <property type="match status" value="1"/>
</dbReference>
<organism evidence="7 8">
    <name type="scientific">Gymnopilus dilepis</name>
    <dbReference type="NCBI Taxonomy" id="231916"/>
    <lineage>
        <taxon>Eukaryota</taxon>
        <taxon>Fungi</taxon>
        <taxon>Dikarya</taxon>
        <taxon>Basidiomycota</taxon>
        <taxon>Agaricomycotina</taxon>
        <taxon>Agaricomycetes</taxon>
        <taxon>Agaricomycetidae</taxon>
        <taxon>Agaricales</taxon>
        <taxon>Agaricineae</taxon>
        <taxon>Hymenogastraceae</taxon>
        <taxon>Gymnopilus</taxon>
    </lineage>
</organism>
<feature type="compositionally biased region" description="Pro residues" evidence="6">
    <location>
        <begin position="840"/>
        <end position="852"/>
    </location>
</feature>
<comment type="subcellular location">
    <subcellularLocation>
        <location evidence="1">Cytoplasm</location>
        <location evidence="1">P-body</location>
    </subcellularLocation>
</comment>
<feature type="compositionally biased region" description="Pro residues" evidence="6">
    <location>
        <begin position="83"/>
        <end position="99"/>
    </location>
</feature>
<dbReference type="InParanoid" id="A0A409W6N8"/>
<feature type="compositionally biased region" description="Polar residues" evidence="6">
    <location>
        <begin position="386"/>
        <end position="397"/>
    </location>
</feature>
<evidence type="ECO:0000313" key="7">
    <source>
        <dbReference type="EMBL" id="PPQ74209.1"/>
    </source>
</evidence>
<dbReference type="InterPro" id="IPR001680">
    <property type="entry name" value="WD40_rpt"/>
</dbReference>
<keyword evidence="4" id="KW-0853">WD repeat</keyword>
<comment type="caution">
    <text evidence="7">The sequence shown here is derived from an EMBL/GenBank/DDBJ whole genome shotgun (WGS) entry which is preliminary data.</text>
</comment>
<dbReference type="Gene3D" id="2.130.10.10">
    <property type="entry name" value="YVTN repeat-like/Quinoprotein amine dehydrogenase"/>
    <property type="match status" value="1"/>
</dbReference>
<feature type="compositionally biased region" description="Basic and acidic residues" evidence="6">
    <location>
        <begin position="864"/>
        <end position="873"/>
    </location>
</feature>
<dbReference type="InterPro" id="IPR015943">
    <property type="entry name" value="WD40/YVTN_repeat-like_dom_sf"/>
</dbReference>
<feature type="compositionally biased region" description="Low complexity" evidence="6">
    <location>
        <begin position="187"/>
        <end position="201"/>
    </location>
</feature>
<sequence length="1363" mass="149943">MDARPNLHENLFSRNSTPPANPTAAPSLIDSLFQNIPPPDPQPEQHPLDLYDQNPLPDEQTSRSSPTASVAERQNALLSLIGGPPPSNANRPPQLPQQQPPVQSQPQPQQIPTPPGSSQRSNASPPQTDTQKMLEQIISGTTSRSTTYSDTQRSNNSQPAPSPPYSQDYRNFNQYDQSSETSPRSRPLQQTHLPQPAAQQQPPSPRRSIFEFTSAFDHLSATGSIKKKPVPSQPSGPNDDPGAWPTVTDPKRQSVENLLENLTRGQPALSQAPPPPQPPAYEAYLTGPDFSQAEHSPSRAPLPPIPAAKPVSIPNRTSSPHSSPPKPQPLHRPQPRPADSSPSQQPLQFPSSVQFPPQSGGGRRDKESSPARGQVQRQKIVPQAQPKYNKTISSPSPQSQVLYFDVSQPLEEIQARDSVKWTPIALVKQDSVFLPGTTIGATHWVAYAMTRGDTLTKLGNEGRVRVISRSSGDRTLLQLPQIFSQTASVVDMAVYGNRLAGVTSDGGFVVWELPDLITDDVPGRLLLCVPPTTDSRDAIRAVKWHPKDSNMLAIAAEDRIYVIDLMNTIALHGQPLPHSDLHHIGQLFTVDNPVVAFDFDVQHYSLASISEDSTLTIWGMNDSVPYNVHKIRGDDVPSSLTFVDGGIVIGRKNGTIFQLLSATNKTILSTIHFINGIQDDPDMFGHVTYDSRIQTLWVANSRRESLIALKIQIESSYSTGDEVVHGHIEQVVEFSGIKPTIHFVILTADADPHGDEAHAACVAAKVVPGELALVGFSVHSTGVDQVLIRKEWYDNALIHAESKYPLFDPPQPVSLAPEPKSQPRQPLPPIPSNAPQTQQPAPPYPPAPPRGRTPPSDDVENEFSEARLSDTKSKGAKGKNVNWKEEKDAGKVQDKGAKQPDAAVINESALGAAISREIKKTEENLHNRIGKLIGKEMDKQHQRFEETRLHEQAEDFARQEKILKLISTELTRNTTRVVEMAVKNEVQNSVLPALENITRNEVKAALNDQTLPVEMEKLLLRPTLSNHFANLISSTLTPVIERQIKDLLGSNFYQYQSQQTSSLHQDLVREMRSEIAAIKSDLGNWHGENIRTQEASIRDLEHTVRALSDQVKFLSLSAAAPPPPIHHIQPSQQPQNTAAGPPVPQQANINPPHLRSANIPPANPPVPSYTQPHAPFQQQPVQPPPALQQQWYNPIAAPQASHPAQIPQASIAQPQQERTPPLKPDQWDENYLGVLHSQDPNKLRELLARTNPDLVFPLNGVALVSQAVILTLIHRLSAIIGETAPADENFKNSLWWLQRVSTHLRPNDKLISDFIPRVIPTVQSSLNTTKQRLAILPGGLGTMETARQLTEIQEALRLKINTP</sequence>
<dbReference type="InterPro" id="IPR045152">
    <property type="entry name" value="EDC4-like"/>
</dbReference>
<evidence type="ECO:0000256" key="1">
    <source>
        <dbReference type="ARBA" id="ARBA00004201"/>
    </source>
</evidence>
<feature type="region of interest" description="Disordered" evidence="6">
    <location>
        <begin position="1119"/>
        <end position="1186"/>
    </location>
</feature>
<dbReference type="SMART" id="SM00320">
    <property type="entry name" value="WD40"/>
    <property type="match status" value="3"/>
</dbReference>
<keyword evidence="3" id="KW-0963">Cytoplasm</keyword>
<dbReference type="PANTHER" id="PTHR15598">
    <property type="entry name" value="ENHANCER OF MRNA-DECAPPING PROTEIN 4"/>
    <property type="match status" value="1"/>
</dbReference>
<feature type="region of interest" description="Disordered" evidence="6">
    <location>
        <begin position="809"/>
        <end position="900"/>
    </location>
</feature>
<feature type="region of interest" description="Disordered" evidence="6">
    <location>
        <begin position="1199"/>
        <end position="1228"/>
    </location>
</feature>
<accession>A0A409W6N8</accession>
<feature type="compositionally biased region" description="Polar residues" evidence="6">
    <location>
        <begin position="120"/>
        <end position="159"/>
    </location>
</feature>
<feature type="compositionally biased region" description="Low complexity" evidence="6">
    <location>
        <begin position="1171"/>
        <end position="1180"/>
    </location>
</feature>
<dbReference type="InterPro" id="IPR036322">
    <property type="entry name" value="WD40_repeat_dom_sf"/>
</dbReference>
<dbReference type="EMBL" id="NHYE01005356">
    <property type="protein sequence ID" value="PPQ74209.1"/>
    <property type="molecule type" value="Genomic_DNA"/>
</dbReference>
<feature type="compositionally biased region" description="Low complexity" evidence="6">
    <location>
        <begin position="340"/>
        <end position="358"/>
    </location>
</feature>
<evidence type="ECO:0000256" key="3">
    <source>
        <dbReference type="ARBA" id="ARBA00022490"/>
    </source>
</evidence>
<proteinExistence type="inferred from homology"/>
<evidence type="ECO:0008006" key="9">
    <source>
        <dbReference type="Google" id="ProtNLM"/>
    </source>
</evidence>
<keyword evidence="5" id="KW-0677">Repeat</keyword>
<gene>
    <name evidence="7" type="ORF">CVT26_004500</name>
</gene>
<evidence type="ECO:0000256" key="5">
    <source>
        <dbReference type="ARBA" id="ARBA00022737"/>
    </source>
</evidence>
<dbReference type="SUPFAM" id="SSF50978">
    <property type="entry name" value="WD40 repeat-like"/>
    <property type="match status" value="1"/>
</dbReference>
<reference evidence="7 8" key="1">
    <citation type="journal article" date="2018" name="Evol. Lett.">
        <title>Horizontal gene cluster transfer increased hallucinogenic mushroom diversity.</title>
        <authorList>
            <person name="Reynolds H.T."/>
            <person name="Vijayakumar V."/>
            <person name="Gluck-Thaler E."/>
            <person name="Korotkin H.B."/>
            <person name="Matheny P.B."/>
            <person name="Slot J.C."/>
        </authorList>
    </citation>
    <scope>NUCLEOTIDE SEQUENCE [LARGE SCALE GENOMIC DNA]</scope>
    <source>
        <strain evidence="7 8">SRW20</strain>
    </source>
</reference>
<name>A0A409W6N8_9AGAR</name>
<dbReference type="GO" id="GO:0031087">
    <property type="term" value="P:deadenylation-independent decapping of nuclear-transcribed mRNA"/>
    <property type="evidence" value="ECO:0007669"/>
    <property type="project" value="InterPro"/>
</dbReference>
<protein>
    <recommendedName>
        <fullName evidence="9">Enhancer of mRNA-decapping protein 4 WD40 repeat region domain-containing protein</fullName>
    </recommendedName>
</protein>
<feature type="compositionally biased region" description="Pro residues" evidence="6">
    <location>
        <begin position="322"/>
        <end position="336"/>
    </location>
</feature>
<keyword evidence="8" id="KW-1185">Reference proteome</keyword>
<dbReference type="PANTHER" id="PTHR15598:SF5">
    <property type="entry name" value="ENHANCER OF MRNA-DECAPPING PROTEIN 4"/>
    <property type="match status" value="1"/>
</dbReference>
<evidence type="ECO:0000256" key="2">
    <source>
        <dbReference type="ARBA" id="ARBA00009639"/>
    </source>
</evidence>
<comment type="similarity">
    <text evidence="2">Belongs to the WD repeat EDC4 family.</text>
</comment>
<evidence type="ECO:0000313" key="8">
    <source>
        <dbReference type="Proteomes" id="UP000284706"/>
    </source>
</evidence>
<feature type="compositionally biased region" description="Basic and acidic residues" evidence="6">
    <location>
        <begin position="882"/>
        <end position="898"/>
    </location>
</feature>
<feature type="compositionally biased region" description="Low complexity" evidence="6">
    <location>
        <begin position="15"/>
        <end position="27"/>
    </location>
</feature>
<feature type="compositionally biased region" description="Polar residues" evidence="6">
    <location>
        <begin position="168"/>
        <end position="184"/>
    </location>
</feature>
<feature type="compositionally biased region" description="Low complexity" evidence="6">
    <location>
        <begin position="1126"/>
        <end position="1135"/>
    </location>
</feature>
<dbReference type="Proteomes" id="UP000284706">
    <property type="component" value="Unassembled WGS sequence"/>
</dbReference>
<feature type="region of interest" description="Disordered" evidence="6">
    <location>
        <begin position="1"/>
        <end position="397"/>
    </location>
</feature>
<evidence type="ECO:0000256" key="6">
    <source>
        <dbReference type="SAM" id="MobiDB-lite"/>
    </source>
</evidence>
<dbReference type="GO" id="GO:0000932">
    <property type="term" value="C:P-body"/>
    <property type="evidence" value="ECO:0007669"/>
    <property type="project" value="UniProtKB-SubCell"/>
</dbReference>
<dbReference type="InterPro" id="IPR044938">
    <property type="entry name" value="EDC4_C_sf"/>
</dbReference>
<feature type="compositionally biased region" description="Low complexity" evidence="6">
    <location>
        <begin position="1203"/>
        <end position="1216"/>
    </location>
</feature>
<evidence type="ECO:0000256" key="4">
    <source>
        <dbReference type="ARBA" id="ARBA00022574"/>
    </source>
</evidence>
<dbReference type="OrthoDB" id="21128at2759"/>